<dbReference type="RefSeq" id="WP_193953316.1">
    <property type="nucleotide sequence ID" value="NZ_JADEYS010000009.1"/>
</dbReference>
<dbReference type="EMBL" id="JADEYS010000009">
    <property type="protein sequence ID" value="MBE9397768.1"/>
    <property type="molecule type" value="Genomic_DNA"/>
</dbReference>
<comment type="caution">
    <text evidence="1">The sequence shown here is derived from an EMBL/GenBank/DDBJ whole genome shotgun (WGS) entry which is preliminary data.</text>
</comment>
<dbReference type="InterPro" id="IPR029063">
    <property type="entry name" value="SAM-dependent_MTases_sf"/>
</dbReference>
<dbReference type="PANTHER" id="PTHR14614">
    <property type="entry name" value="HEPATOCELLULAR CARCINOMA-ASSOCIATED ANTIGEN"/>
    <property type="match status" value="1"/>
</dbReference>
<keyword evidence="1" id="KW-0489">Methyltransferase</keyword>
<dbReference type="Pfam" id="PF10294">
    <property type="entry name" value="Methyltransf_16"/>
    <property type="match status" value="1"/>
</dbReference>
<protein>
    <submittedName>
        <fullName evidence="1">Methyltransferase domain-containing protein</fullName>
    </submittedName>
</protein>
<evidence type="ECO:0000313" key="2">
    <source>
        <dbReference type="Proteomes" id="UP000640333"/>
    </source>
</evidence>
<dbReference type="CDD" id="cd02440">
    <property type="entry name" value="AdoMet_MTases"/>
    <property type="match status" value="1"/>
</dbReference>
<sequence length="215" mass="24565">MTLRVCYSTHEFDNVDIHLRTLRNNQEFEDKDGVAEKLGISSATWPIFGVVWPSGQVLAHHIFKSDFADKRILEVGCGIGLTSLLLNHLHADITATDYHPEAENFLLTNSHLNQDRVIPFVRTGWSDEKSELGEFDLIVGSDLLYEDEHIDMLAAFINQHCKLHCDIILVDPGRGRHARFSRRMESLGFTLYTNKPAQIDYLEGPFKGVILRYIR</sequence>
<dbReference type="AlphaFoldDB" id="A0A8J7FK84"/>
<dbReference type="GO" id="GO:0032259">
    <property type="term" value="P:methylation"/>
    <property type="evidence" value="ECO:0007669"/>
    <property type="project" value="UniProtKB-KW"/>
</dbReference>
<name>A0A8J7FK84_9GAMM</name>
<dbReference type="Proteomes" id="UP000640333">
    <property type="component" value="Unassembled WGS sequence"/>
</dbReference>
<organism evidence="1 2">
    <name type="scientific">Pontibacterium sinense</name>
    <dbReference type="NCBI Taxonomy" id="2781979"/>
    <lineage>
        <taxon>Bacteria</taxon>
        <taxon>Pseudomonadati</taxon>
        <taxon>Pseudomonadota</taxon>
        <taxon>Gammaproteobacteria</taxon>
        <taxon>Oceanospirillales</taxon>
        <taxon>Oceanospirillaceae</taxon>
        <taxon>Pontibacterium</taxon>
    </lineage>
</organism>
<keyword evidence="2" id="KW-1185">Reference proteome</keyword>
<accession>A0A8J7FK84</accession>
<dbReference type="SUPFAM" id="SSF53335">
    <property type="entry name" value="S-adenosyl-L-methionine-dependent methyltransferases"/>
    <property type="match status" value="1"/>
</dbReference>
<gene>
    <name evidence="1" type="ORF">IOQ59_10915</name>
</gene>
<reference evidence="1" key="1">
    <citation type="submission" date="2020-10" db="EMBL/GenBank/DDBJ databases">
        <title>Bacterium isolated from coastal waters sediment.</title>
        <authorList>
            <person name="Chen R.-J."/>
            <person name="Lu D.-C."/>
            <person name="Zhu K.-L."/>
            <person name="Du Z.-J."/>
        </authorList>
    </citation>
    <scope>NUCLEOTIDE SEQUENCE</scope>
    <source>
        <strain evidence="1">N1Y112</strain>
    </source>
</reference>
<dbReference type="InterPro" id="IPR019410">
    <property type="entry name" value="Methyltransf_16"/>
</dbReference>
<dbReference type="GO" id="GO:0008168">
    <property type="term" value="F:methyltransferase activity"/>
    <property type="evidence" value="ECO:0007669"/>
    <property type="project" value="UniProtKB-KW"/>
</dbReference>
<keyword evidence="1" id="KW-0808">Transferase</keyword>
<dbReference type="Gene3D" id="3.40.50.150">
    <property type="entry name" value="Vaccinia Virus protein VP39"/>
    <property type="match status" value="1"/>
</dbReference>
<proteinExistence type="predicted"/>
<evidence type="ECO:0000313" key="1">
    <source>
        <dbReference type="EMBL" id="MBE9397768.1"/>
    </source>
</evidence>